<evidence type="ECO:0000313" key="1">
    <source>
        <dbReference type="EMBL" id="TFV41282.1"/>
    </source>
</evidence>
<organism evidence="1 2">
    <name type="scientific">Bradyrhizobium niftali</name>
    <dbReference type="NCBI Taxonomy" id="2560055"/>
    <lineage>
        <taxon>Bacteria</taxon>
        <taxon>Pseudomonadati</taxon>
        <taxon>Pseudomonadota</taxon>
        <taxon>Alphaproteobacteria</taxon>
        <taxon>Hyphomicrobiales</taxon>
        <taxon>Nitrobacteraceae</taxon>
        <taxon>Bradyrhizobium</taxon>
    </lineage>
</organism>
<accession>A0A4Y9LHQ4</accession>
<protein>
    <submittedName>
        <fullName evidence="1">Uncharacterized protein</fullName>
    </submittedName>
</protein>
<name>A0A4Y9LHQ4_9BRAD</name>
<evidence type="ECO:0000313" key="2">
    <source>
        <dbReference type="Proteomes" id="UP000297966"/>
    </source>
</evidence>
<dbReference type="AlphaFoldDB" id="A0A4Y9LHQ4"/>
<comment type="caution">
    <text evidence="1">The sequence shown here is derived from an EMBL/GenBank/DDBJ whole genome shotgun (WGS) entry which is preliminary data.</text>
</comment>
<reference evidence="1 2" key="1">
    <citation type="submission" date="2019-03" db="EMBL/GenBank/DDBJ databases">
        <title>Bradyrhizobium diversity isolated from nodules of Chamaecrista fasciculata.</title>
        <authorList>
            <person name="Klepa M.S."/>
            <person name="Urquiaga M.O."/>
            <person name="Hungria M."/>
            <person name="Delamuta J.R."/>
        </authorList>
    </citation>
    <scope>NUCLEOTIDE SEQUENCE [LARGE SCALE GENOMIC DNA]</scope>
    <source>
        <strain evidence="1 2">CNPSo 3448</strain>
    </source>
</reference>
<dbReference type="OrthoDB" id="8251038at2"/>
<sequence>MMVCLPTIVVISPDGERSYWVASVKPEKATEAVARVVGDGHNMRLLQHRLRVKSDALPPGEVRRLRL</sequence>
<dbReference type="EMBL" id="SPQT01000030">
    <property type="protein sequence ID" value="TFV41282.1"/>
    <property type="molecule type" value="Genomic_DNA"/>
</dbReference>
<proteinExistence type="predicted"/>
<dbReference type="Proteomes" id="UP000297966">
    <property type="component" value="Unassembled WGS sequence"/>
</dbReference>
<keyword evidence="2" id="KW-1185">Reference proteome</keyword>
<gene>
    <name evidence="1" type="ORF">E4K65_37095</name>
</gene>